<organism evidence="1 2">
    <name type="scientific">Bombus impatiens</name>
    <name type="common">Bumblebee</name>
    <dbReference type="NCBI Taxonomy" id="132113"/>
    <lineage>
        <taxon>Eukaryota</taxon>
        <taxon>Metazoa</taxon>
        <taxon>Ecdysozoa</taxon>
        <taxon>Arthropoda</taxon>
        <taxon>Hexapoda</taxon>
        <taxon>Insecta</taxon>
        <taxon>Pterygota</taxon>
        <taxon>Neoptera</taxon>
        <taxon>Endopterygota</taxon>
        <taxon>Hymenoptera</taxon>
        <taxon>Apocrita</taxon>
        <taxon>Aculeata</taxon>
        <taxon>Apoidea</taxon>
        <taxon>Anthophila</taxon>
        <taxon>Apidae</taxon>
        <taxon>Bombus</taxon>
        <taxon>Pyrobombus</taxon>
    </lineage>
</organism>
<dbReference type="RefSeq" id="XP_033178916.1">
    <property type="nucleotide sequence ID" value="XM_033323025.1"/>
</dbReference>
<name>A0A6P8M0P6_BOMIM</name>
<proteinExistence type="predicted"/>
<evidence type="ECO:0000313" key="2">
    <source>
        <dbReference type="RefSeq" id="XP_033178916.1"/>
    </source>
</evidence>
<dbReference type="GeneID" id="117152172"/>
<sequence length="102" mass="12040">MRYKNRNSTLHRSSFSSCLIRHAHCRHSLIGVSFCTLLPTCPQEDHRYDFMQELLASAPSWNTSYKYIYTLIVKSYFKEIFEDDSSQVLYSEKLSKNVFSEL</sequence>
<evidence type="ECO:0000313" key="1">
    <source>
        <dbReference type="Proteomes" id="UP000515180"/>
    </source>
</evidence>
<reference evidence="2" key="1">
    <citation type="submission" date="2025-08" db="UniProtKB">
        <authorList>
            <consortium name="RefSeq"/>
        </authorList>
    </citation>
    <scope>IDENTIFICATION</scope>
</reference>
<keyword evidence="1" id="KW-1185">Reference proteome</keyword>
<dbReference type="Proteomes" id="UP000515180">
    <property type="component" value="Unplaced"/>
</dbReference>
<gene>
    <name evidence="2" type="primary">LOC117152172</name>
</gene>
<accession>A0A6P8M0P6</accession>
<dbReference type="AlphaFoldDB" id="A0A6P8M0P6"/>
<protein>
    <submittedName>
        <fullName evidence="2">Uncharacterized protein LOC117152172</fullName>
    </submittedName>
</protein>